<organism evidence="1">
    <name type="scientific">marine sediment metagenome</name>
    <dbReference type="NCBI Taxonomy" id="412755"/>
    <lineage>
        <taxon>unclassified sequences</taxon>
        <taxon>metagenomes</taxon>
        <taxon>ecological metagenomes</taxon>
    </lineage>
</organism>
<name>X0VZ39_9ZZZZ</name>
<comment type="caution">
    <text evidence="1">The sequence shown here is derived from an EMBL/GenBank/DDBJ whole genome shotgun (WGS) entry which is preliminary data.</text>
</comment>
<dbReference type="AlphaFoldDB" id="X0VZ39"/>
<dbReference type="InterPro" id="IPR011060">
    <property type="entry name" value="RibuloseP-bd_barrel"/>
</dbReference>
<protein>
    <submittedName>
        <fullName evidence="1">Uncharacterized protein</fullName>
    </submittedName>
</protein>
<reference evidence="1" key="1">
    <citation type="journal article" date="2014" name="Front. Microbiol.">
        <title>High frequency of phylogenetically diverse reductive dehalogenase-homologous genes in deep subseafloor sedimentary metagenomes.</title>
        <authorList>
            <person name="Kawai M."/>
            <person name="Futagami T."/>
            <person name="Toyoda A."/>
            <person name="Takaki Y."/>
            <person name="Nishi S."/>
            <person name="Hori S."/>
            <person name="Arai W."/>
            <person name="Tsubouchi T."/>
            <person name="Morono Y."/>
            <person name="Uchiyama I."/>
            <person name="Ito T."/>
            <person name="Fujiyama A."/>
            <person name="Inagaki F."/>
            <person name="Takami H."/>
        </authorList>
    </citation>
    <scope>NUCLEOTIDE SEQUENCE</scope>
    <source>
        <strain evidence="1">Expedition CK06-06</strain>
    </source>
</reference>
<gene>
    <name evidence="1" type="ORF">S01H1_40396</name>
</gene>
<evidence type="ECO:0000313" key="1">
    <source>
        <dbReference type="EMBL" id="GAG05746.1"/>
    </source>
</evidence>
<accession>X0VZ39</accession>
<dbReference type="SUPFAM" id="SSF51366">
    <property type="entry name" value="Ribulose-phoshate binding barrel"/>
    <property type="match status" value="1"/>
</dbReference>
<sequence>GQFGSRARGYYEQFFQKPENMVKLMVAAADFGISWVQAIGYDEVGGAVEEARSRAGKEIQVAGTIGLHDFDRELQLMKRLKAKVIFTHASITDRLDSYFRECVEKIGEVAIPGVATHSPGVTIPRLDDWENIKIVMAPVNRIGRYMLPSEEKALEAIKNTEKIVIGKKVLAAGQLRPEEALEYAAGFVYGVVIGITSSQELEETFGIAKRIWNR</sequence>
<proteinExistence type="predicted"/>
<feature type="non-terminal residue" evidence="1">
    <location>
        <position position="1"/>
    </location>
</feature>
<dbReference type="EMBL" id="BARS01025582">
    <property type="protein sequence ID" value="GAG05746.1"/>
    <property type="molecule type" value="Genomic_DNA"/>
</dbReference>